<keyword evidence="2" id="KW-1185">Reference proteome</keyword>
<comment type="caution">
    <text evidence="1">The sequence shown here is derived from an EMBL/GenBank/DDBJ whole genome shotgun (WGS) entry which is preliminary data.</text>
</comment>
<protein>
    <submittedName>
        <fullName evidence="1">Uncharacterized protein</fullName>
    </submittedName>
</protein>
<evidence type="ECO:0000313" key="2">
    <source>
        <dbReference type="Proteomes" id="UP000005824"/>
    </source>
</evidence>
<dbReference type="GO" id="GO:0016788">
    <property type="term" value="F:hydrolase activity, acting on ester bonds"/>
    <property type="evidence" value="ECO:0007669"/>
    <property type="project" value="UniProtKB-ARBA"/>
</dbReference>
<dbReference type="eggNOG" id="ENOG5033AQ5">
    <property type="taxonomic scope" value="Bacteria"/>
</dbReference>
<dbReference type="InParanoid" id="B4DAB5"/>
<accession>B4DAB5</accession>
<sequence>MSIYDSSAPTRRHFLRQLGFVTAAFTLHGAFAQQLGLPAVVPKGQRVFYVSHSLMWYVPQPLAEMAVAAGIRGHEVTGVQAIGASRTLQHWDKPEPNQAKQALLTGNVDVFVMSPIQFPDEGVENFVRLGLQHNPNMRFVVQLSWGGGDTDNQDFPRGAWENVDRNKTPEQLQRLYERNIQAGQAQADEINRKYGKNRRIMTLVPTAQALVVLRTKIFRKEMPGLNSQSELFVNPAHPSPPLEALNTYLHFAVLYGQSPIGLPVTDKLKKANRPAWDEKFARNLQEIAWQTAANYSYSGIHSH</sequence>
<dbReference type="Proteomes" id="UP000005824">
    <property type="component" value="Unassembled WGS sequence"/>
</dbReference>
<evidence type="ECO:0000313" key="1">
    <source>
        <dbReference type="EMBL" id="EDY16576.1"/>
    </source>
</evidence>
<name>B4DAB5_9BACT</name>
<gene>
    <name evidence="1" type="ORF">CfE428DRAFT_5855</name>
</gene>
<dbReference type="PROSITE" id="PS51318">
    <property type="entry name" value="TAT"/>
    <property type="match status" value="1"/>
</dbReference>
<dbReference type="AlphaFoldDB" id="B4DAB5"/>
<reference evidence="1 2" key="1">
    <citation type="journal article" date="2011" name="J. Bacteriol.">
        <title>Genome sequence of Chthoniobacter flavus Ellin428, an aerobic heterotrophic soil bacterium.</title>
        <authorList>
            <person name="Kant R."/>
            <person name="van Passel M.W."/>
            <person name="Palva A."/>
            <person name="Lucas S."/>
            <person name="Lapidus A."/>
            <person name="Glavina Del Rio T."/>
            <person name="Dalin E."/>
            <person name="Tice H."/>
            <person name="Bruce D."/>
            <person name="Goodwin L."/>
            <person name="Pitluck S."/>
            <person name="Larimer F.W."/>
            <person name="Land M.L."/>
            <person name="Hauser L."/>
            <person name="Sangwan P."/>
            <person name="de Vos W.M."/>
            <person name="Janssen P.H."/>
            <person name="Smidt H."/>
        </authorList>
    </citation>
    <scope>NUCLEOTIDE SEQUENCE [LARGE SCALE GENOMIC DNA]</scope>
    <source>
        <strain evidence="1 2">Ellin428</strain>
    </source>
</reference>
<dbReference type="STRING" id="497964.CfE428DRAFT_5855"/>
<proteinExistence type="predicted"/>
<dbReference type="InterPro" id="IPR036514">
    <property type="entry name" value="SGNH_hydro_sf"/>
</dbReference>
<dbReference type="Gene3D" id="3.40.50.1110">
    <property type="entry name" value="SGNH hydrolase"/>
    <property type="match status" value="1"/>
</dbReference>
<dbReference type="EMBL" id="ABVL01000030">
    <property type="protein sequence ID" value="EDY16576.1"/>
    <property type="molecule type" value="Genomic_DNA"/>
</dbReference>
<dbReference type="RefSeq" id="WP_006983176.1">
    <property type="nucleotide sequence ID" value="NZ_ABVL01000030.1"/>
</dbReference>
<organism evidence="1 2">
    <name type="scientific">Chthoniobacter flavus Ellin428</name>
    <dbReference type="NCBI Taxonomy" id="497964"/>
    <lineage>
        <taxon>Bacteria</taxon>
        <taxon>Pseudomonadati</taxon>
        <taxon>Verrucomicrobiota</taxon>
        <taxon>Spartobacteria</taxon>
        <taxon>Chthoniobacterales</taxon>
        <taxon>Chthoniobacteraceae</taxon>
        <taxon>Chthoniobacter</taxon>
    </lineage>
</organism>
<dbReference type="InterPro" id="IPR006311">
    <property type="entry name" value="TAT_signal"/>
</dbReference>